<evidence type="ECO:0000313" key="6">
    <source>
        <dbReference type="Proteomes" id="UP000288805"/>
    </source>
</evidence>
<protein>
    <submittedName>
        <fullName evidence="5">Pentatricopeptide repeat-containing protein, chloroplastic</fullName>
    </submittedName>
</protein>
<dbReference type="PANTHER" id="PTHR47447">
    <property type="entry name" value="OS03G0856100 PROTEIN"/>
    <property type="match status" value="1"/>
</dbReference>
<accession>A0A438E773</accession>
<sequence length="417" mass="46672">MEISVLGGGFKQVITRLSPLPSLSSPASPLPSTTRAKSSHLTSATPPLHKESQIEPTHVSVTPRKRCHSVGYKARQSAILEVQQSSDLGSALAREERLMEGEIVMGSLSMAEAGHGTLQVHICGHFPALPILVATRSAQQHEIPDLRKGSPSCCHIRYGFNASFKSLNQMKLHQVKDEYKFTLMMAADGAPANFYMVRRHVEGARLECHFASFWKLCRWQDLSQLFDWMQKHEKITFSSYSTYIKFMGKSLNPIKALEIYNSIQDESVRNNVSVCNSVLSCLIRNGKFENSLKLFHQMKQDGLRPDAVTYSTLLAGCMKVKHGYSKALELVQEMERSRLPMDSVIYGTLLAVCASNNRCKEAENYFNQMKDEGHLPNVFHYSSLLNAYSADGDYKKADMLVQDMKSAGLVPNKVDLE</sequence>
<feature type="repeat" description="PPR" evidence="3">
    <location>
        <begin position="306"/>
        <end position="341"/>
    </location>
</feature>
<dbReference type="SUPFAM" id="SSF81901">
    <property type="entry name" value="HCP-like"/>
    <property type="match status" value="1"/>
</dbReference>
<dbReference type="EMBL" id="QGNW01001378">
    <property type="protein sequence ID" value="RVW43519.1"/>
    <property type="molecule type" value="Genomic_DNA"/>
</dbReference>
<dbReference type="Proteomes" id="UP000288805">
    <property type="component" value="Unassembled WGS sequence"/>
</dbReference>
<comment type="caution">
    <text evidence="5">The sequence shown here is derived from an EMBL/GenBank/DDBJ whole genome shotgun (WGS) entry which is preliminary data.</text>
</comment>
<keyword evidence="2" id="KW-0677">Repeat</keyword>
<dbReference type="AlphaFoldDB" id="A0A438E773"/>
<reference evidence="5 6" key="1">
    <citation type="journal article" date="2018" name="PLoS Genet.">
        <title>Population sequencing reveals clonal diversity and ancestral inbreeding in the grapevine cultivar Chardonnay.</title>
        <authorList>
            <person name="Roach M.J."/>
            <person name="Johnson D.L."/>
            <person name="Bohlmann J."/>
            <person name="van Vuuren H.J."/>
            <person name="Jones S.J."/>
            <person name="Pretorius I.S."/>
            <person name="Schmidt S.A."/>
            <person name="Borneman A.R."/>
        </authorList>
    </citation>
    <scope>NUCLEOTIDE SEQUENCE [LARGE SCALE GENOMIC DNA]</scope>
    <source>
        <strain evidence="6">cv. Chardonnay</strain>
        <tissue evidence="5">Leaf</tissue>
    </source>
</reference>
<feature type="region of interest" description="Disordered" evidence="4">
    <location>
        <begin position="21"/>
        <end position="66"/>
    </location>
</feature>
<feature type="compositionally biased region" description="Polar residues" evidence="4">
    <location>
        <begin position="33"/>
        <end position="45"/>
    </location>
</feature>
<evidence type="ECO:0000256" key="2">
    <source>
        <dbReference type="ARBA" id="ARBA00022737"/>
    </source>
</evidence>
<dbReference type="PROSITE" id="PS51375">
    <property type="entry name" value="PPR"/>
    <property type="match status" value="4"/>
</dbReference>
<organism evidence="5 6">
    <name type="scientific">Vitis vinifera</name>
    <name type="common">Grape</name>
    <dbReference type="NCBI Taxonomy" id="29760"/>
    <lineage>
        <taxon>Eukaryota</taxon>
        <taxon>Viridiplantae</taxon>
        <taxon>Streptophyta</taxon>
        <taxon>Embryophyta</taxon>
        <taxon>Tracheophyta</taxon>
        <taxon>Spermatophyta</taxon>
        <taxon>Magnoliopsida</taxon>
        <taxon>eudicotyledons</taxon>
        <taxon>Gunneridae</taxon>
        <taxon>Pentapetalae</taxon>
        <taxon>rosids</taxon>
        <taxon>Vitales</taxon>
        <taxon>Vitaceae</taxon>
        <taxon>Viteae</taxon>
        <taxon>Vitis</taxon>
    </lineage>
</organism>
<proteinExistence type="inferred from homology"/>
<feature type="repeat" description="PPR" evidence="3">
    <location>
        <begin position="271"/>
        <end position="305"/>
    </location>
</feature>
<evidence type="ECO:0000256" key="3">
    <source>
        <dbReference type="PROSITE-ProRule" id="PRU00708"/>
    </source>
</evidence>
<evidence type="ECO:0000256" key="4">
    <source>
        <dbReference type="SAM" id="MobiDB-lite"/>
    </source>
</evidence>
<evidence type="ECO:0000313" key="5">
    <source>
        <dbReference type="EMBL" id="RVW43519.1"/>
    </source>
</evidence>
<feature type="repeat" description="PPR" evidence="3">
    <location>
        <begin position="377"/>
        <end position="411"/>
    </location>
</feature>
<dbReference type="NCBIfam" id="TIGR00756">
    <property type="entry name" value="PPR"/>
    <property type="match status" value="4"/>
</dbReference>
<feature type="compositionally biased region" description="Low complexity" evidence="4">
    <location>
        <begin position="21"/>
        <end position="32"/>
    </location>
</feature>
<dbReference type="Pfam" id="PF13041">
    <property type="entry name" value="PPR_2"/>
    <property type="match status" value="2"/>
</dbReference>
<name>A0A438E773_VITVI</name>
<gene>
    <name evidence="5" type="primary">VvCHDh000611_0</name>
    <name evidence="5" type="ORF">CK203_100915</name>
</gene>
<evidence type="ECO:0000256" key="1">
    <source>
        <dbReference type="ARBA" id="ARBA00007626"/>
    </source>
</evidence>
<dbReference type="PANTHER" id="PTHR47447:SF17">
    <property type="entry name" value="OS12G0638900 PROTEIN"/>
    <property type="match status" value="1"/>
</dbReference>
<comment type="similarity">
    <text evidence="1">Belongs to the PPR family. P subfamily.</text>
</comment>
<dbReference type="InterPro" id="IPR011990">
    <property type="entry name" value="TPR-like_helical_dom_sf"/>
</dbReference>
<dbReference type="Gene3D" id="1.25.40.10">
    <property type="entry name" value="Tetratricopeptide repeat domain"/>
    <property type="match status" value="2"/>
</dbReference>
<feature type="repeat" description="PPR" evidence="3">
    <location>
        <begin position="342"/>
        <end position="376"/>
    </location>
</feature>
<dbReference type="InterPro" id="IPR002885">
    <property type="entry name" value="PPR_rpt"/>
</dbReference>